<evidence type="ECO:0000259" key="3">
    <source>
        <dbReference type="Pfam" id="PF10079"/>
    </source>
</evidence>
<dbReference type="InterPro" id="IPR011199">
    <property type="entry name" value="Bacillithiol_biosynth_BshC"/>
</dbReference>
<dbReference type="InterPro" id="IPR055399">
    <property type="entry name" value="CC_BshC"/>
</dbReference>
<dbReference type="Pfam" id="PF10079">
    <property type="entry name" value="Rossmann-like_BshC"/>
    <property type="match status" value="1"/>
</dbReference>
<dbReference type="HAMAP" id="MF_01867">
    <property type="entry name" value="BshC"/>
    <property type="match status" value="1"/>
</dbReference>
<comment type="function">
    <text evidence="2">Involved in bacillithiol (BSH) biosynthesis. May catalyze the last step of the pathway, the addition of cysteine to glucosamine malate (GlcN-Mal) to generate BSH.</text>
</comment>
<dbReference type="EC" id="6.-.-.-" evidence="2"/>
<dbReference type="InterPro" id="IPR055398">
    <property type="entry name" value="Rossmann-like_BshC"/>
</dbReference>
<accession>A0A919YSZ1</accession>
<evidence type="ECO:0000256" key="2">
    <source>
        <dbReference type="HAMAP-Rule" id="MF_01867"/>
    </source>
</evidence>
<evidence type="ECO:0000313" key="5">
    <source>
        <dbReference type="EMBL" id="GIP16736.1"/>
    </source>
</evidence>
<proteinExistence type="inferred from homology"/>
<evidence type="ECO:0000256" key="1">
    <source>
        <dbReference type="ARBA" id="ARBA00022598"/>
    </source>
</evidence>
<organism evidence="5 6">
    <name type="scientific">Paenibacillus montaniterrae</name>
    <dbReference type="NCBI Taxonomy" id="429341"/>
    <lineage>
        <taxon>Bacteria</taxon>
        <taxon>Bacillati</taxon>
        <taxon>Bacillota</taxon>
        <taxon>Bacilli</taxon>
        <taxon>Bacillales</taxon>
        <taxon>Paenibacillaceae</taxon>
        <taxon>Paenibacillus</taxon>
    </lineage>
</organism>
<dbReference type="Proteomes" id="UP000683139">
    <property type="component" value="Unassembled WGS sequence"/>
</dbReference>
<dbReference type="Pfam" id="PF24850">
    <property type="entry name" value="CC_BshC"/>
    <property type="match status" value="1"/>
</dbReference>
<dbReference type="EMBL" id="BOSE01000004">
    <property type="protein sequence ID" value="GIP16736.1"/>
    <property type="molecule type" value="Genomic_DNA"/>
</dbReference>
<name>A0A919YSZ1_9BACL</name>
<feature type="domain" description="Bacillithiol biosynthesis BshC C-terminal coiled-coil" evidence="4">
    <location>
        <begin position="390"/>
        <end position="547"/>
    </location>
</feature>
<keyword evidence="1 2" id="KW-0436">Ligase</keyword>
<dbReference type="GO" id="GO:0016874">
    <property type="term" value="F:ligase activity"/>
    <property type="evidence" value="ECO:0007669"/>
    <property type="project" value="UniProtKB-UniRule"/>
</dbReference>
<protein>
    <recommendedName>
        <fullName evidence="2">Putative cysteine ligase BshC</fullName>
        <ecNumber evidence="2">6.-.-.-</ecNumber>
    </recommendedName>
</protein>
<keyword evidence="6" id="KW-1185">Reference proteome</keyword>
<comment type="similarity">
    <text evidence="2">Belongs to the BshC family.</text>
</comment>
<reference evidence="5" key="1">
    <citation type="submission" date="2021-03" db="EMBL/GenBank/DDBJ databases">
        <title>Antimicrobial resistance genes in bacteria isolated from Japanese honey, and their potential for conferring macrolide and lincosamide resistance in the American foulbrood pathogen Paenibacillus larvae.</title>
        <authorList>
            <person name="Okamoto M."/>
            <person name="Kumagai M."/>
            <person name="Kanamori H."/>
            <person name="Takamatsu D."/>
        </authorList>
    </citation>
    <scope>NUCLEOTIDE SEQUENCE</scope>
    <source>
        <strain evidence="5">J40TS1</strain>
    </source>
</reference>
<evidence type="ECO:0000313" key="6">
    <source>
        <dbReference type="Proteomes" id="UP000683139"/>
    </source>
</evidence>
<feature type="domain" description="Bacillithiol biosynthesis BshC N-terminal Rossmann-like" evidence="3">
    <location>
        <begin position="4"/>
        <end position="387"/>
    </location>
</feature>
<dbReference type="PIRSF" id="PIRSF012535">
    <property type="entry name" value="UCP012535"/>
    <property type="match status" value="1"/>
</dbReference>
<comment type="caution">
    <text evidence="5">The sequence shown here is derived from an EMBL/GenBank/DDBJ whole genome shotgun (WGS) entry which is preliminary data.</text>
</comment>
<gene>
    <name evidence="2 5" type="primary">bshC</name>
    <name evidence="5" type="ORF">J40TS1_23780</name>
</gene>
<dbReference type="NCBIfam" id="TIGR03998">
    <property type="entry name" value="thiol_BshC"/>
    <property type="match status" value="1"/>
</dbReference>
<evidence type="ECO:0000259" key="4">
    <source>
        <dbReference type="Pfam" id="PF24850"/>
    </source>
</evidence>
<dbReference type="AlphaFoldDB" id="A0A919YSZ1"/>
<sequence length="547" mass="62040">MTEVQKYELPIAQQLAADYIHGKPQVVESLYGYYSGRNEDWAARSARLEQLADKRLKPEELAKVLRLYHQPFQLSEQQERNLQLIEQGAQVVVGGQQAGLWTGQLLVIHKAVSIIQAARAASEQLGRPVVPVFWIAGEDHDWDEVNHTHVIAPDQSLKKLSIEKSSEQRTSVSRTPVSEQQWQQAIAELAEQLPGSEFKEGLIAELTHLSEQSESLSTCFAAIMHSLFAAHGLLLIDSDFAPLRELERPMFKQLLEHNDQLEAAYLASAAAIREMGYSLQADVTAGSSNLFIFAKQFGDDRILLYKQDGSFQDRKAQLRLSYEELLHLLEAEPSRFSNNVLTRPLMQDYVFPVLATVLGPGEISYWALTGKAFAELGMEMPIIVPRMSYTLVEGIIAKNMDKYGLSFHDVMDHYQERKKGWLQQQDELHIEQRFAEVKQQFIAMYEPLLELAGSIQSGLAKLGDTNMAKILEQISYMEGKTIDAQEKQFEAAIRQLDRIELSLKPAGKPQERVLSMISYWNRYDRAWLDALLHAPYSRIGGHEIVFL</sequence>
<dbReference type="RefSeq" id="WP_246563468.1">
    <property type="nucleotide sequence ID" value="NZ_BOSE01000004.1"/>
</dbReference>